<evidence type="ECO:0000313" key="1">
    <source>
        <dbReference type="EMBL" id="EPS98694.1"/>
    </source>
</evidence>
<dbReference type="InParanoid" id="S8FK64"/>
<protein>
    <submittedName>
        <fullName evidence="1">Uncharacterized protein</fullName>
    </submittedName>
</protein>
<sequence>MLTFRALLDFIYLAQYPTHDNTTLKYMTDALELFHKHKDVLKELGICEHMNIPKLLVHSLLHYVDSIRNLGTTNNHNTEMFKRLHIDCAKKVWRAMNHRDECPQMVKWLEHREKVSIFEMLCKRLAEASGQLIRLTQSPQDRHPAAKASLHQATKHHPTYLPFSRLNIFHGIKFPQVPLSDNAPERDAVKAKPASGSQPAWFDTVVMMQGNDDKAPGLQGTWIGCVKVIFRLPDKITEYGSNITMPAPDEWAEHGPLAYVEWFAMLPTSADPIHMMYNVRKMPLHADGNPAGEVLPLATIWQSCQLIP</sequence>
<dbReference type="EMBL" id="KE504163">
    <property type="protein sequence ID" value="EPS98694.1"/>
    <property type="molecule type" value="Genomic_DNA"/>
</dbReference>
<dbReference type="HOGENOM" id="CLU_006344_0_1_1"/>
<reference evidence="1 2" key="1">
    <citation type="journal article" date="2012" name="Science">
        <title>The Paleozoic origin of enzymatic lignin decomposition reconstructed from 31 fungal genomes.</title>
        <authorList>
            <person name="Floudas D."/>
            <person name="Binder M."/>
            <person name="Riley R."/>
            <person name="Barry K."/>
            <person name="Blanchette R.A."/>
            <person name="Henrissat B."/>
            <person name="Martinez A.T."/>
            <person name="Otillar R."/>
            <person name="Spatafora J.W."/>
            <person name="Yadav J.S."/>
            <person name="Aerts A."/>
            <person name="Benoit I."/>
            <person name="Boyd A."/>
            <person name="Carlson A."/>
            <person name="Copeland A."/>
            <person name="Coutinho P.M."/>
            <person name="de Vries R.P."/>
            <person name="Ferreira P."/>
            <person name="Findley K."/>
            <person name="Foster B."/>
            <person name="Gaskell J."/>
            <person name="Glotzer D."/>
            <person name="Gorecki P."/>
            <person name="Heitman J."/>
            <person name="Hesse C."/>
            <person name="Hori C."/>
            <person name="Igarashi K."/>
            <person name="Jurgens J.A."/>
            <person name="Kallen N."/>
            <person name="Kersten P."/>
            <person name="Kohler A."/>
            <person name="Kuees U."/>
            <person name="Kumar T.K.A."/>
            <person name="Kuo A."/>
            <person name="LaButti K."/>
            <person name="Larrondo L.F."/>
            <person name="Lindquist E."/>
            <person name="Ling A."/>
            <person name="Lombard V."/>
            <person name="Lucas S."/>
            <person name="Lundell T."/>
            <person name="Martin R."/>
            <person name="McLaughlin D.J."/>
            <person name="Morgenstern I."/>
            <person name="Morin E."/>
            <person name="Murat C."/>
            <person name="Nagy L.G."/>
            <person name="Nolan M."/>
            <person name="Ohm R.A."/>
            <person name="Patyshakuliyeva A."/>
            <person name="Rokas A."/>
            <person name="Ruiz-Duenas F.J."/>
            <person name="Sabat G."/>
            <person name="Salamov A."/>
            <person name="Samejima M."/>
            <person name="Schmutz J."/>
            <person name="Slot J.C."/>
            <person name="St John F."/>
            <person name="Stenlid J."/>
            <person name="Sun H."/>
            <person name="Sun S."/>
            <person name="Syed K."/>
            <person name="Tsang A."/>
            <person name="Wiebenga A."/>
            <person name="Young D."/>
            <person name="Pisabarro A."/>
            <person name="Eastwood D.C."/>
            <person name="Martin F."/>
            <person name="Cullen D."/>
            <person name="Grigoriev I.V."/>
            <person name="Hibbett D.S."/>
        </authorList>
    </citation>
    <scope>NUCLEOTIDE SEQUENCE</scope>
    <source>
        <strain evidence="2">FP-58527</strain>
    </source>
</reference>
<proteinExistence type="predicted"/>
<dbReference type="OrthoDB" id="2756131at2759"/>
<name>S8FK64_FOMSC</name>
<organism evidence="1 2">
    <name type="scientific">Fomitopsis schrenkii</name>
    <name type="common">Brown rot fungus</name>
    <dbReference type="NCBI Taxonomy" id="2126942"/>
    <lineage>
        <taxon>Eukaryota</taxon>
        <taxon>Fungi</taxon>
        <taxon>Dikarya</taxon>
        <taxon>Basidiomycota</taxon>
        <taxon>Agaricomycotina</taxon>
        <taxon>Agaricomycetes</taxon>
        <taxon>Polyporales</taxon>
        <taxon>Fomitopsis</taxon>
    </lineage>
</organism>
<evidence type="ECO:0000313" key="2">
    <source>
        <dbReference type="Proteomes" id="UP000015241"/>
    </source>
</evidence>
<dbReference type="STRING" id="743788.S8FK64"/>
<dbReference type="AlphaFoldDB" id="S8FK64"/>
<gene>
    <name evidence="1" type="ORF">FOMPIDRAFT_1051333</name>
</gene>
<accession>S8FK64</accession>
<dbReference type="Proteomes" id="UP000015241">
    <property type="component" value="Unassembled WGS sequence"/>
</dbReference>
<keyword evidence="2" id="KW-1185">Reference proteome</keyword>